<protein>
    <submittedName>
        <fullName evidence="3">PD-(D/E)XK nuclease superfamily</fullName>
    </submittedName>
</protein>
<dbReference type="Pfam" id="PF12705">
    <property type="entry name" value="PDDEXK_1"/>
    <property type="match status" value="1"/>
</dbReference>
<evidence type="ECO:0000256" key="1">
    <source>
        <dbReference type="SAM" id="MobiDB-lite"/>
    </source>
</evidence>
<reference evidence="3" key="1">
    <citation type="submission" date="2020-04" db="EMBL/GenBank/DDBJ databases">
        <authorList>
            <person name="Chiriac C."/>
            <person name="Salcher M."/>
            <person name="Ghai R."/>
            <person name="Kavagutti S V."/>
        </authorList>
    </citation>
    <scope>NUCLEOTIDE SEQUENCE</scope>
</reference>
<dbReference type="InterPro" id="IPR038726">
    <property type="entry name" value="PDDEXK_AddAB-type"/>
</dbReference>
<gene>
    <name evidence="3" type="ORF">UFOVP650_85</name>
</gene>
<evidence type="ECO:0000313" key="3">
    <source>
        <dbReference type="EMBL" id="CAB4155138.1"/>
    </source>
</evidence>
<accession>A0A6J5NDQ4</accession>
<evidence type="ECO:0000259" key="2">
    <source>
        <dbReference type="Pfam" id="PF12705"/>
    </source>
</evidence>
<sequence length="444" mass="49160">MVRRLQVITNSELETWRTCQTKHGFAYEELLRPPVSALPLSAGNVLHEGIRAGWEAAWSEADLSRDVRLALATSAAVAGVRAEGRLQIAMIAQAGLDGAADSSAVHEATTKLEEAIEVNSWAAVNYFHRIAPELDYVPLAIEAPFRYRIPNVDGKPGIVSHAGKMDLVLYDRTANRIIVQDHKGTGMTVTLLERKLPLDTQLSGYVANVKRLVRQKLLGLKHTTPAATALVRSGQLREDATIGTIAFNVIRRAIPKEPRINLLKKGQAVHEFQKDLLRAQDADECGPMGEVSVAECDTTADVYASALERQALERGLAVTDKQREVLAKLKGKGDSFFAQLEFYRDQSEIDRWRRELLADARRIRETRREPKLRSRNPGACSAPWSPGCAYAALCLSPDDPTVKRSFTIVDRPHQELEESYGEQQEQGQNGVGYGYGAQDARGEW</sequence>
<organism evidence="3">
    <name type="scientific">uncultured Caudovirales phage</name>
    <dbReference type="NCBI Taxonomy" id="2100421"/>
    <lineage>
        <taxon>Viruses</taxon>
        <taxon>Duplodnaviria</taxon>
        <taxon>Heunggongvirae</taxon>
        <taxon>Uroviricota</taxon>
        <taxon>Caudoviricetes</taxon>
        <taxon>Peduoviridae</taxon>
        <taxon>Maltschvirus</taxon>
        <taxon>Maltschvirus maltsch</taxon>
    </lineage>
</organism>
<proteinExistence type="predicted"/>
<feature type="domain" description="PD-(D/E)XK endonuclease-like" evidence="2">
    <location>
        <begin position="10"/>
        <end position="394"/>
    </location>
</feature>
<feature type="region of interest" description="Disordered" evidence="1">
    <location>
        <begin position="415"/>
        <end position="444"/>
    </location>
</feature>
<name>A0A6J5NDQ4_9CAUD</name>
<dbReference type="EMBL" id="LR796623">
    <property type="protein sequence ID" value="CAB4155138.1"/>
    <property type="molecule type" value="Genomic_DNA"/>
</dbReference>